<proteinExistence type="predicted"/>
<dbReference type="GeneID" id="5889467"/>
<dbReference type="AlphaFoldDB" id="A9UUF4"/>
<evidence type="ECO:0000256" key="3">
    <source>
        <dbReference type="PROSITE-ProRule" id="PRU10141"/>
    </source>
</evidence>
<dbReference type="PROSITE" id="PS00109">
    <property type="entry name" value="PROTEIN_KINASE_TYR"/>
    <property type="match status" value="1"/>
</dbReference>
<dbReference type="GO" id="GO:0005886">
    <property type="term" value="C:plasma membrane"/>
    <property type="evidence" value="ECO:0000318"/>
    <property type="project" value="GO_Central"/>
</dbReference>
<dbReference type="GO" id="GO:0005524">
    <property type="term" value="F:ATP binding"/>
    <property type="evidence" value="ECO:0007669"/>
    <property type="project" value="UniProtKB-UniRule"/>
</dbReference>
<sequence>KIGEGQFGDVFRAILRGRPPTDVALKSVRKDATEERAEFLHEAFVLSHFHHPNVLRLLGVVLQHAPLLHATEMMQYGDLHCVIRRCRADDIEVRAPEHVFWTMQIADGMNYLSAMGFVHRDLACRNVLLGSGNTIKIADMGHARLRSSETYHTLSKQRRLPVRWMAPETLQTNTFSSASDVYAFGVLVYELASGGELPWLGLSAREVVTAVTGHRRLKLPLTCASVLLTLCNLCWKFEPNQRPTFATI</sequence>
<dbReference type="InterPro" id="IPR050122">
    <property type="entry name" value="RTK"/>
</dbReference>
<dbReference type="InParanoid" id="A9UUF4"/>
<dbReference type="PRINTS" id="PR00109">
    <property type="entry name" value="TYRKINASE"/>
</dbReference>
<organism evidence="5 6">
    <name type="scientific">Monosiga brevicollis</name>
    <name type="common">Choanoflagellate</name>
    <dbReference type="NCBI Taxonomy" id="81824"/>
    <lineage>
        <taxon>Eukaryota</taxon>
        <taxon>Choanoflagellata</taxon>
        <taxon>Craspedida</taxon>
        <taxon>Salpingoecidae</taxon>
        <taxon>Monosiga</taxon>
    </lineage>
</organism>
<dbReference type="OMA" id="ADNICKI"/>
<dbReference type="GO" id="GO:0007169">
    <property type="term" value="P:cell surface receptor protein tyrosine kinase signaling pathway"/>
    <property type="evidence" value="ECO:0000318"/>
    <property type="project" value="GO_Central"/>
</dbReference>
<dbReference type="Pfam" id="PF07714">
    <property type="entry name" value="PK_Tyr_Ser-Thr"/>
    <property type="match status" value="1"/>
</dbReference>
<name>A9UUF4_MONBE</name>
<evidence type="ECO:0000256" key="1">
    <source>
        <dbReference type="ARBA" id="ARBA00004167"/>
    </source>
</evidence>
<gene>
    <name evidence="5" type="ORF">MONBRDRAFT_2309</name>
</gene>
<feature type="binding site" evidence="3">
    <location>
        <position position="30"/>
    </location>
    <ligand>
        <name>ATP</name>
        <dbReference type="ChEBI" id="CHEBI:30616"/>
    </ligand>
</feature>
<dbReference type="STRING" id="81824.A9UUF4"/>
<feature type="non-terminal residue" evidence="5">
    <location>
        <position position="1"/>
    </location>
</feature>
<dbReference type="PROSITE" id="PS50011">
    <property type="entry name" value="PROTEIN_KINASE_DOM"/>
    <property type="match status" value="1"/>
</dbReference>
<dbReference type="KEGG" id="mbr:MONBRDRAFT_2309"/>
<accession>A9UUF4</accession>
<keyword evidence="3" id="KW-0067">ATP-binding</keyword>
<keyword evidence="3" id="KW-0547">Nucleotide-binding</keyword>
<dbReference type="InterPro" id="IPR000719">
    <property type="entry name" value="Prot_kinase_dom"/>
</dbReference>
<dbReference type="PIRSF" id="PIRSF000654">
    <property type="entry name" value="Integrin-linked_kinase"/>
    <property type="match status" value="1"/>
</dbReference>
<dbReference type="InterPro" id="IPR017441">
    <property type="entry name" value="Protein_kinase_ATP_BS"/>
</dbReference>
<dbReference type="PANTHER" id="PTHR24416:SF611">
    <property type="entry name" value="TYROSINE-PROTEIN KINASE TRANSMEMBRANE RECEPTOR ROR"/>
    <property type="match status" value="1"/>
</dbReference>
<protein>
    <recommendedName>
        <fullName evidence="4">Protein kinase domain-containing protein</fullName>
    </recommendedName>
</protein>
<feature type="domain" description="Protein kinase" evidence="4">
    <location>
        <begin position="1"/>
        <end position="248"/>
    </location>
</feature>
<dbReference type="Gene3D" id="1.10.510.10">
    <property type="entry name" value="Transferase(Phosphotransferase) domain 1"/>
    <property type="match status" value="1"/>
</dbReference>
<comment type="subcellular location">
    <subcellularLocation>
        <location evidence="1">Membrane</location>
        <topology evidence="1">Single-pass membrane protein</topology>
    </subcellularLocation>
</comment>
<dbReference type="GO" id="GO:0043235">
    <property type="term" value="C:receptor complex"/>
    <property type="evidence" value="ECO:0000318"/>
    <property type="project" value="GO_Central"/>
</dbReference>
<evidence type="ECO:0000313" key="6">
    <source>
        <dbReference type="Proteomes" id="UP000001357"/>
    </source>
</evidence>
<keyword evidence="6" id="KW-1185">Reference proteome</keyword>
<dbReference type="Proteomes" id="UP000001357">
    <property type="component" value="Unassembled WGS sequence"/>
</dbReference>
<dbReference type="InterPro" id="IPR011009">
    <property type="entry name" value="Kinase-like_dom_sf"/>
</dbReference>
<feature type="non-terminal residue" evidence="5">
    <location>
        <position position="248"/>
    </location>
</feature>
<dbReference type="PANTHER" id="PTHR24416">
    <property type="entry name" value="TYROSINE-PROTEIN KINASE RECEPTOR"/>
    <property type="match status" value="1"/>
</dbReference>
<evidence type="ECO:0000259" key="4">
    <source>
        <dbReference type="PROSITE" id="PS50011"/>
    </source>
</evidence>
<dbReference type="SUPFAM" id="SSF56112">
    <property type="entry name" value="Protein kinase-like (PK-like)"/>
    <property type="match status" value="1"/>
</dbReference>
<dbReference type="InterPro" id="IPR008266">
    <property type="entry name" value="Tyr_kinase_AS"/>
</dbReference>
<dbReference type="InterPro" id="IPR001245">
    <property type="entry name" value="Ser-Thr/Tyr_kinase_cat_dom"/>
</dbReference>
<dbReference type="CDD" id="cd00192">
    <property type="entry name" value="PTKc"/>
    <property type="match status" value="1"/>
</dbReference>
<dbReference type="eggNOG" id="KOG4278">
    <property type="taxonomic scope" value="Eukaryota"/>
</dbReference>
<comment type="catalytic activity">
    <reaction evidence="2">
        <text>L-tyrosyl-[protein] + ATP = O-phospho-L-tyrosyl-[protein] + ADP + H(+)</text>
        <dbReference type="Rhea" id="RHEA:10596"/>
        <dbReference type="Rhea" id="RHEA-COMP:10136"/>
        <dbReference type="Rhea" id="RHEA-COMP:20101"/>
        <dbReference type="ChEBI" id="CHEBI:15378"/>
        <dbReference type="ChEBI" id="CHEBI:30616"/>
        <dbReference type="ChEBI" id="CHEBI:46858"/>
        <dbReference type="ChEBI" id="CHEBI:61978"/>
        <dbReference type="ChEBI" id="CHEBI:456216"/>
        <dbReference type="EC" id="2.7.10.1"/>
    </reaction>
</comment>
<dbReference type="InterPro" id="IPR020635">
    <property type="entry name" value="Tyr_kinase_cat_dom"/>
</dbReference>
<evidence type="ECO:0000313" key="5">
    <source>
        <dbReference type="EMBL" id="EDQ91089.1"/>
    </source>
</evidence>
<evidence type="ECO:0000256" key="2">
    <source>
        <dbReference type="ARBA" id="ARBA00051243"/>
    </source>
</evidence>
<dbReference type="FunFam" id="1.10.510.10:FF:002194">
    <property type="entry name" value="Predicted protein"/>
    <property type="match status" value="1"/>
</dbReference>
<dbReference type="SMART" id="SM00219">
    <property type="entry name" value="TyrKc"/>
    <property type="match status" value="1"/>
</dbReference>
<dbReference type="EMBL" id="CH991546">
    <property type="protein sequence ID" value="EDQ91089.1"/>
    <property type="molecule type" value="Genomic_DNA"/>
</dbReference>
<dbReference type="RefSeq" id="XP_001744386.1">
    <property type="nucleotide sequence ID" value="XM_001744334.1"/>
</dbReference>
<dbReference type="PROSITE" id="PS00107">
    <property type="entry name" value="PROTEIN_KINASE_ATP"/>
    <property type="match status" value="1"/>
</dbReference>
<reference evidence="5 6" key="1">
    <citation type="journal article" date="2008" name="Nature">
        <title>The genome of the choanoflagellate Monosiga brevicollis and the origin of metazoans.</title>
        <authorList>
            <consortium name="JGI Sequencing"/>
            <person name="King N."/>
            <person name="Westbrook M.J."/>
            <person name="Young S.L."/>
            <person name="Kuo A."/>
            <person name="Abedin M."/>
            <person name="Chapman J."/>
            <person name="Fairclough S."/>
            <person name="Hellsten U."/>
            <person name="Isogai Y."/>
            <person name="Letunic I."/>
            <person name="Marr M."/>
            <person name="Pincus D."/>
            <person name="Putnam N."/>
            <person name="Rokas A."/>
            <person name="Wright K.J."/>
            <person name="Zuzow R."/>
            <person name="Dirks W."/>
            <person name="Good M."/>
            <person name="Goodstein D."/>
            <person name="Lemons D."/>
            <person name="Li W."/>
            <person name="Lyons J.B."/>
            <person name="Morris A."/>
            <person name="Nichols S."/>
            <person name="Richter D.J."/>
            <person name="Salamov A."/>
            <person name="Bork P."/>
            <person name="Lim W.A."/>
            <person name="Manning G."/>
            <person name="Miller W.T."/>
            <person name="McGinnis W."/>
            <person name="Shapiro H."/>
            <person name="Tjian R."/>
            <person name="Grigoriev I.V."/>
            <person name="Rokhsar D."/>
        </authorList>
    </citation>
    <scope>NUCLEOTIDE SEQUENCE [LARGE SCALE GENOMIC DNA]</scope>
    <source>
        <strain evidence="6">MX1 / ATCC 50154</strain>
    </source>
</reference>
<dbReference type="GO" id="GO:0004714">
    <property type="term" value="F:transmembrane receptor protein tyrosine kinase activity"/>
    <property type="evidence" value="ECO:0000318"/>
    <property type="project" value="GO_Central"/>
</dbReference>